<dbReference type="RefSeq" id="WP_243795097.1">
    <property type="nucleotide sequence ID" value="NZ_CP094669.1"/>
</dbReference>
<gene>
    <name evidence="1" type="ORF">MTX78_13575</name>
</gene>
<protein>
    <submittedName>
        <fullName evidence="1">Uncharacterized protein</fullName>
    </submittedName>
</protein>
<accession>A0ABY4CVZ1</accession>
<dbReference type="Proteomes" id="UP000831113">
    <property type="component" value="Chromosome"/>
</dbReference>
<name>A0ABY4CVZ1_9BACT</name>
<sequence>MKTRAAMMVVMLAAAPVTLPPESAQYRLAVLADKKLKPVELINRYKRYDFSALWLKTNNENVYGFIGGNYQRLRIKLLTVRPDPQQPGATW</sequence>
<evidence type="ECO:0000313" key="1">
    <source>
        <dbReference type="EMBL" id="UOG73154.1"/>
    </source>
</evidence>
<keyword evidence="2" id="KW-1185">Reference proteome</keyword>
<organism evidence="1 2">
    <name type="scientific">Hymenobacter tibetensis</name>
    <dbReference type="NCBI Taxonomy" id="497967"/>
    <lineage>
        <taxon>Bacteria</taxon>
        <taxon>Pseudomonadati</taxon>
        <taxon>Bacteroidota</taxon>
        <taxon>Cytophagia</taxon>
        <taxon>Cytophagales</taxon>
        <taxon>Hymenobacteraceae</taxon>
        <taxon>Hymenobacter</taxon>
    </lineage>
</organism>
<dbReference type="EMBL" id="CP094669">
    <property type="protein sequence ID" value="UOG73154.1"/>
    <property type="molecule type" value="Genomic_DNA"/>
</dbReference>
<proteinExistence type="predicted"/>
<reference evidence="1 2" key="1">
    <citation type="submission" date="2022-03" db="EMBL/GenBank/DDBJ databases">
        <title>Hymenobactersp. isolated from the air.</title>
        <authorList>
            <person name="Won M."/>
            <person name="Kwon S.-W."/>
        </authorList>
    </citation>
    <scope>NUCLEOTIDE SEQUENCE [LARGE SCALE GENOMIC DNA]</scope>
    <source>
        <strain evidence="1 2">KACC 21982</strain>
    </source>
</reference>
<evidence type="ECO:0000313" key="2">
    <source>
        <dbReference type="Proteomes" id="UP000831113"/>
    </source>
</evidence>